<name>A0A2W4RH29_9GAMM</name>
<dbReference type="PANTHER" id="PTHR33279:SF6">
    <property type="entry name" value="SULFUR CARRIER PROTEIN YEDF-RELATED"/>
    <property type="match status" value="1"/>
</dbReference>
<dbReference type="InterPro" id="IPR036868">
    <property type="entry name" value="TusA-like_sf"/>
</dbReference>
<dbReference type="PROSITE" id="PS01148">
    <property type="entry name" value="UPF0033"/>
    <property type="match status" value="1"/>
</dbReference>
<comment type="similarity">
    <text evidence="1">Belongs to the sulfur carrier protein TusA family.</text>
</comment>
<dbReference type="PANTHER" id="PTHR33279">
    <property type="entry name" value="SULFUR CARRIER PROTEIN YEDF-RELATED"/>
    <property type="match status" value="1"/>
</dbReference>
<keyword evidence="3" id="KW-0808">Transferase</keyword>
<evidence type="ECO:0000259" key="2">
    <source>
        <dbReference type="PROSITE" id="PS01148"/>
    </source>
</evidence>
<proteinExistence type="inferred from homology"/>
<organism evidence="3 4">
    <name type="scientific">Candidatus Methylumidiphilus alinenensis</name>
    <dbReference type="NCBI Taxonomy" id="2202197"/>
    <lineage>
        <taxon>Bacteria</taxon>
        <taxon>Pseudomonadati</taxon>
        <taxon>Pseudomonadota</taxon>
        <taxon>Gammaproteobacteria</taxon>
        <taxon>Methylococcales</taxon>
        <taxon>Candidatus Methylumidiphilus</taxon>
    </lineage>
</organism>
<evidence type="ECO:0000313" key="4">
    <source>
        <dbReference type="Proteomes" id="UP000249396"/>
    </source>
</evidence>
<dbReference type="Proteomes" id="UP000249396">
    <property type="component" value="Unassembled WGS sequence"/>
</dbReference>
<evidence type="ECO:0000256" key="1">
    <source>
        <dbReference type="ARBA" id="ARBA00008984"/>
    </source>
</evidence>
<reference evidence="3 4" key="1">
    <citation type="journal article" date="2018" name="Aquat. Microb. Ecol.">
        <title>Gammaproteobacterial methanotrophs dominate.</title>
        <authorList>
            <person name="Rissanen A.J."/>
            <person name="Saarenheimo J."/>
            <person name="Tiirola M."/>
            <person name="Peura S."/>
            <person name="Aalto S.L."/>
            <person name="Karvinen A."/>
            <person name="Nykanen H."/>
        </authorList>
    </citation>
    <scope>NUCLEOTIDE SEQUENCE [LARGE SCALE GENOMIC DNA]</scope>
    <source>
        <strain evidence="3">AMbin10</strain>
    </source>
</reference>
<dbReference type="AlphaFoldDB" id="A0A2W4RH29"/>
<feature type="domain" description="UPF0033" evidence="2">
    <location>
        <begin position="10"/>
        <end position="34"/>
    </location>
</feature>
<dbReference type="InterPro" id="IPR001455">
    <property type="entry name" value="TusA-like"/>
</dbReference>
<gene>
    <name evidence="3" type="ORF">DM484_05240</name>
</gene>
<dbReference type="SUPFAM" id="SSF64307">
    <property type="entry name" value="SirA-like"/>
    <property type="match status" value="1"/>
</dbReference>
<dbReference type="CDD" id="cd00291">
    <property type="entry name" value="SirA_YedF_YeeD"/>
    <property type="match status" value="1"/>
</dbReference>
<sequence>MTNQEFDFEVDACGLMCPLPLLRLKKALQGLDDGKVVRVLATDPAAVLDFGVFIEQAGHGLLSSNELDGILYFLIRKGG</sequence>
<evidence type="ECO:0000313" key="3">
    <source>
        <dbReference type="EMBL" id="PZN83132.1"/>
    </source>
</evidence>
<dbReference type="Pfam" id="PF01206">
    <property type="entry name" value="TusA"/>
    <property type="match status" value="1"/>
</dbReference>
<dbReference type="GO" id="GO:0016740">
    <property type="term" value="F:transferase activity"/>
    <property type="evidence" value="ECO:0007669"/>
    <property type="project" value="UniProtKB-KW"/>
</dbReference>
<comment type="caution">
    <text evidence="3">The sequence shown here is derived from an EMBL/GenBank/DDBJ whole genome shotgun (WGS) entry which is preliminary data.</text>
</comment>
<dbReference type="EMBL" id="QJPH01000193">
    <property type="protein sequence ID" value="PZN83132.1"/>
    <property type="molecule type" value="Genomic_DNA"/>
</dbReference>
<dbReference type="Gene3D" id="3.30.110.40">
    <property type="entry name" value="TusA-like domain"/>
    <property type="match status" value="1"/>
</dbReference>
<accession>A0A2W4RH29</accession>
<protein>
    <submittedName>
        <fullName evidence="3">Sulfurtransferase TusA family protein</fullName>
    </submittedName>
</protein>